<evidence type="ECO:0000313" key="4">
    <source>
        <dbReference type="EMBL" id="VDO50461.1"/>
    </source>
</evidence>
<dbReference type="Proteomes" id="UP000268014">
    <property type="component" value="Unassembled WGS sequence"/>
</dbReference>
<feature type="domain" description="Thioredoxin" evidence="3">
    <location>
        <begin position="6"/>
        <end position="104"/>
    </location>
</feature>
<dbReference type="WBParaSite" id="HPLM_0001375001-mRNA-1">
    <property type="protein sequence ID" value="HPLM_0001375001-mRNA-1"/>
    <property type="gene ID" value="HPLM_0001375001"/>
</dbReference>
<reference evidence="6" key="1">
    <citation type="submission" date="2017-02" db="UniProtKB">
        <authorList>
            <consortium name="WormBaseParasite"/>
        </authorList>
    </citation>
    <scope>IDENTIFICATION</scope>
</reference>
<dbReference type="InterPro" id="IPR036249">
    <property type="entry name" value="Thioredoxin-like_sf"/>
</dbReference>
<proteinExistence type="inferred from homology"/>
<evidence type="ECO:0000313" key="5">
    <source>
        <dbReference type="Proteomes" id="UP000268014"/>
    </source>
</evidence>
<dbReference type="GO" id="GO:0047134">
    <property type="term" value="F:protein-disulfide reductase [NAD(P)H] activity"/>
    <property type="evidence" value="ECO:0007669"/>
    <property type="project" value="InterPro"/>
</dbReference>
<dbReference type="Pfam" id="PF06110">
    <property type="entry name" value="TXD17-like_Trx"/>
    <property type="match status" value="1"/>
</dbReference>
<name>A0A0N4WQN4_HAEPC</name>
<sequence length="129" mass="14505">MREVTVNGYEEVTKAISSANGRVFVLFTGSKIDGKSWCPDCVSAEPFIESVTHKEDVKSLDATFITCFVGARDYWKDPKCPFRTDPTYKLTCIPTLIECGKKARNTTFIRSFGNVLYFFTEDSSSPKDC</sequence>
<dbReference type="PANTHER" id="PTHR12452:SF0">
    <property type="entry name" value="THIOREDOXIN DOMAIN-CONTAINING PROTEIN 17"/>
    <property type="match status" value="1"/>
</dbReference>
<evidence type="ECO:0000256" key="2">
    <source>
        <dbReference type="ARBA" id="ARBA00016949"/>
    </source>
</evidence>
<evidence type="ECO:0000313" key="6">
    <source>
        <dbReference type="WBParaSite" id="HPLM_0001375001-mRNA-1"/>
    </source>
</evidence>
<keyword evidence="5" id="KW-1185">Reference proteome</keyword>
<dbReference type="AlphaFoldDB" id="A0A0N4WQN4"/>
<dbReference type="InterPro" id="IPR045108">
    <property type="entry name" value="TXNDC17-like"/>
</dbReference>
<dbReference type="PANTHER" id="PTHR12452">
    <property type="entry name" value="42-9-9 PROTEIN-RELATED"/>
    <property type="match status" value="1"/>
</dbReference>
<dbReference type="Gene3D" id="3.40.30.10">
    <property type="entry name" value="Glutaredoxin"/>
    <property type="match status" value="1"/>
</dbReference>
<dbReference type="OrthoDB" id="78947at2759"/>
<reference evidence="4 5" key="2">
    <citation type="submission" date="2018-11" db="EMBL/GenBank/DDBJ databases">
        <authorList>
            <consortium name="Pathogen Informatics"/>
        </authorList>
    </citation>
    <scope>NUCLEOTIDE SEQUENCE [LARGE SCALE GENOMIC DNA]</scope>
    <source>
        <strain evidence="4 5">MHpl1</strain>
    </source>
</reference>
<dbReference type="STRING" id="6290.A0A0N4WQN4"/>
<dbReference type="SUPFAM" id="SSF52833">
    <property type="entry name" value="Thioredoxin-like"/>
    <property type="match status" value="1"/>
</dbReference>
<organism evidence="6">
    <name type="scientific">Haemonchus placei</name>
    <name type="common">Barber's pole worm</name>
    <dbReference type="NCBI Taxonomy" id="6290"/>
    <lineage>
        <taxon>Eukaryota</taxon>
        <taxon>Metazoa</taxon>
        <taxon>Ecdysozoa</taxon>
        <taxon>Nematoda</taxon>
        <taxon>Chromadorea</taxon>
        <taxon>Rhabditida</taxon>
        <taxon>Rhabditina</taxon>
        <taxon>Rhabditomorpha</taxon>
        <taxon>Strongyloidea</taxon>
        <taxon>Trichostrongylidae</taxon>
        <taxon>Haemonchus</taxon>
    </lineage>
</organism>
<dbReference type="GO" id="GO:0005829">
    <property type="term" value="C:cytosol"/>
    <property type="evidence" value="ECO:0007669"/>
    <property type="project" value="TreeGrafter"/>
</dbReference>
<evidence type="ECO:0000259" key="3">
    <source>
        <dbReference type="Pfam" id="PF06110"/>
    </source>
</evidence>
<comment type="similarity">
    <text evidence="1">Belongs to the thioredoxin family.</text>
</comment>
<protein>
    <recommendedName>
        <fullName evidence="2">Thioredoxin domain-containing protein 17</fullName>
    </recommendedName>
</protein>
<dbReference type="InterPro" id="IPR010357">
    <property type="entry name" value="TXNDC17_dom"/>
</dbReference>
<accession>A0A0N4WQN4</accession>
<dbReference type="OMA" id="FRTDPTY"/>
<gene>
    <name evidence="4" type="ORF">HPLM_LOCUS13742</name>
</gene>
<dbReference type="EMBL" id="UZAF01018327">
    <property type="protein sequence ID" value="VDO50461.1"/>
    <property type="molecule type" value="Genomic_DNA"/>
</dbReference>
<evidence type="ECO:0000256" key="1">
    <source>
        <dbReference type="ARBA" id="ARBA00008987"/>
    </source>
</evidence>